<evidence type="ECO:0000313" key="2">
    <source>
        <dbReference type="EMBL" id="KAG6959506.1"/>
    </source>
</evidence>
<proteinExistence type="predicted"/>
<sequence>METAVGPIPKAKSRLSSSALEHCYTTSQSEFSQTQHTPLSYQAANSSKTIMNFKTCLAVALVAVVATVATAEDPLYCQAIGCPTLYSEANLAVSKECRDQGKLGDDFHRCCEEQCGSTTPAPA</sequence>
<reference evidence="2" key="1">
    <citation type="submission" date="2021-01" db="EMBL/GenBank/DDBJ databases">
        <title>Phytophthora aleatoria, a newly-described species from Pinus radiata is distinct from Phytophthora cactorum isolates based on comparative genomics.</title>
        <authorList>
            <person name="Mcdougal R."/>
            <person name="Panda P."/>
            <person name="Williams N."/>
            <person name="Studholme D.J."/>
        </authorList>
    </citation>
    <scope>NUCLEOTIDE SEQUENCE</scope>
    <source>
        <strain evidence="2">NZFS 4037</strain>
    </source>
</reference>
<evidence type="ECO:0000259" key="1">
    <source>
        <dbReference type="Pfam" id="PF09461"/>
    </source>
</evidence>
<keyword evidence="3" id="KW-1185">Reference proteome</keyword>
<feature type="domain" description="Phytotoxin PcF" evidence="1">
    <location>
        <begin position="74"/>
        <end position="118"/>
    </location>
</feature>
<accession>A0A8J5IWJ8</accession>
<protein>
    <recommendedName>
        <fullName evidence="1">Phytotoxin PcF domain-containing protein</fullName>
    </recommendedName>
</protein>
<dbReference type="EMBL" id="JAENGY010000608">
    <property type="protein sequence ID" value="KAG6959506.1"/>
    <property type="molecule type" value="Genomic_DNA"/>
</dbReference>
<evidence type="ECO:0000313" key="3">
    <source>
        <dbReference type="Proteomes" id="UP000709295"/>
    </source>
</evidence>
<comment type="caution">
    <text evidence="2">The sequence shown here is derived from an EMBL/GenBank/DDBJ whole genome shotgun (WGS) entry which is preliminary data.</text>
</comment>
<dbReference type="Proteomes" id="UP000709295">
    <property type="component" value="Unassembled WGS sequence"/>
</dbReference>
<organism evidence="2 3">
    <name type="scientific">Phytophthora aleatoria</name>
    <dbReference type="NCBI Taxonomy" id="2496075"/>
    <lineage>
        <taxon>Eukaryota</taxon>
        <taxon>Sar</taxon>
        <taxon>Stramenopiles</taxon>
        <taxon>Oomycota</taxon>
        <taxon>Peronosporomycetes</taxon>
        <taxon>Peronosporales</taxon>
        <taxon>Peronosporaceae</taxon>
        <taxon>Phytophthora</taxon>
    </lineage>
</organism>
<dbReference type="AlphaFoldDB" id="A0A8J5IWJ8"/>
<dbReference type="Pfam" id="PF09461">
    <property type="entry name" value="PcF"/>
    <property type="match status" value="1"/>
</dbReference>
<dbReference type="InterPro" id="IPR018570">
    <property type="entry name" value="Phytotoxin_PcF"/>
</dbReference>
<gene>
    <name evidence="2" type="ORF">JG688_00010035</name>
</gene>
<name>A0A8J5IWJ8_9STRA</name>